<comment type="subcellular location">
    <subcellularLocation>
        <location evidence="1">Cell membrane</location>
        <topology evidence="1">Multi-pass membrane protein</topology>
    </subcellularLocation>
</comment>
<dbReference type="SUPFAM" id="SSF103481">
    <property type="entry name" value="Multidrug resistance efflux transporter EmrE"/>
    <property type="match status" value="2"/>
</dbReference>
<feature type="domain" description="EamA" evidence="7">
    <location>
        <begin position="10"/>
        <end position="150"/>
    </location>
</feature>
<dbReference type="InterPro" id="IPR037185">
    <property type="entry name" value="EmrE-like"/>
</dbReference>
<feature type="transmembrane region" description="Helical" evidence="6">
    <location>
        <begin position="81"/>
        <end position="100"/>
    </location>
</feature>
<keyword evidence="5 6" id="KW-0472">Membrane</keyword>
<dbReference type="PANTHER" id="PTHR42920:SF5">
    <property type="entry name" value="EAMA DOMAIN-CONTAINING PROTEIN"/>
    <property type="match status" value="1"/>
</dbReference>
<sequence>MPNSAQSIRIGVFLAVFAATGFAMKGVFIKLVYPYGVDAVTLVMLRLMFAIALLWMVRLWRLHASSDAPETPIAPLDKLKLFGLGLLGYYLSSVLDFIGLETVSASLERLILCLYPTFTVLLVSWFSGKPIPPKIKRALPLTYLGMVLVLAPELMNAHADWVGIGFVVASTLAFSLYMAWSPAVIERVGSMRFTELALTVSGLGILVHWLISHPLSSVVQPWPVWAYALTIAIFSTVLPVYAMTNAMKRIGAGRTAVIGSFGPVLSIVMSMGILNERLSAVQWLGAAIVLSGVWMVSKK</sequence>
<keyword evidence="9" id="KW-1185">Reference proteome</keyword>
<feature type="transmembrane region" description="Helical" evidence="6">
    <location>
        <begin position="106"/>
        <end position="126"/>
    </location>
</feature>
<keyword evidence="2" id="KW-1003">Cell membrane</keyword>
<reference evidence="8 9" key="1">
    <citation type="submission" date="2020-05" db="EMBL/GenBank/DDBJ databases">
        <title>Complete genome sequence of Deefgea sp. D17.</title>
        <authorList>
            <person name="Bae J.-W."/>
            <person name="Han J.E."/>
        </authorList>
    </citation>
    <scope>NUCLEOTIDE SEQUENCE [LARGE SCALE GENOMIC DNA]</scope>
    <source>
        <strain evidence="8 9">D17</strain>
    </source>
</reference>
<dbReference type="AlphaFoldDB" id="A0A6M8SRR7"/>
<evidence type="ECO:0000256" key="6">
    <source>
        <dbReference type="SAM" id="Phobius"/>
    </source>
</evidence>
<feature type="transmembrane region" description="Helical" evidence="6">
    <location>
        <begin position="12"/>
        <end position="33"/>
    </location>
</feature>
<evidence type="ECO:0000256" key="4">
    <source>
        <dbReference type="ARBA" id="ARBA00022989"/>
    </source>
</evidence>
<dbReference type="InterPro" id="IPR000620">
    <property type="entry name" value="EamA_dom"/>
</dbReference>
<evidence type="ECO:0000256" key="3">
    <source>
        <dbReference type="ARBA" id="ARBA00022692"/>
    </source>
</evidence>
<keyword evidence="4 6" id="KW-1133">Transmembrane helix</keyword>
<feature type="transmembrane region" description="Helical" evidence="6">
    <location>
        <begin position="192"/>
        <end position="212"/>
    </location>
</feature>
<dbReference type="RefSeq" id="WP_173532674.1">
    <property type="nucleotide sequence ID" value="NZ_CP054143.1"/>
</dbReference>
<evidence type="ECO:0000259" key="7">
    <source>
        <dbReference type="Pfam" id="PF00892"/>
    </source>
</evidence>
<keyword evidence="3 6" id="KW-0812">Transmembrane</keyword>
<evidence type="ECO:0000256" key="2">
    <source>
        <dbReference type="ARBA" id="ARBA00022475"/>
    </source>
</evidence>
<evidence type="ECO:0000313" key="9">
    <source>
        <dbReference type="Proteomes" id="UP000504844"/>
    </source>
</evidence>
<dbReference type="Proteomes" id="UP000504844">
    <property type="component" value="Chromosome"/>
</dbReference>
<evidence type="ECO:0000256" key="5">
    <source>
        <dbReference type="ARBA" id="ARBA00023136"/>
    </source>
</evidence>
<dbReference type="PANTHER" id="PTHR42920">
    <property type="entry name" value="OS03G0707200 PROTEIN-RELATED"/>
    <property type="match status" value="1"/>
</dbReference>
<evidence type="ECO:0000256" key="1">
    <source>
        <dbReference type="ARBA" id="ARBA00004651"/>
    </source>
</evidence>
<dbReference type="Pfam" id="PF00892">
    <property type="entry name" value="EamA"/>
    <property type="match status" value="2"/>
</dbReference>
<dbReference type="KEGG" id="dee:HQN60_05265"/>
<evidence type="ECO:0000313" key="8">
    <source>
        <dbReference type="EMBL" id="QKJ66170.1"/>
    </source>
</evidence>
<dbReference type="InterPro" id="IPR051258">
    <property type="entry name" value="Diverse_Substrate_Transporter"/>
</dbReference>
<gene>
    <name evidence="8" type="ORF">HQN60_05265</name>
</gene>
<feature type="transmembrane region" description="Helical" evidence="6">
    <location>
        <begin position="255"/>
        <end position="274"/>
    </location>
</feature>
<feature type="transmembrane region" description="Helical" evidence="6">
    <location>
        <begin position="161"/>
        <end position="180"/>
    </location>
</feature>
<feature type="transmembrane region" description="Helical" evidence="6">
    <location>
        <begin position="39"/>
        <end position="60"/>
    </location>
</feature>
<organism evidence="8 9">
    <name type="scientific">Deefgea piscis</name>
    <dbReference type="NCBI Taxonomy" id="2739061"/>
    <lineage>
        <taxon>Bacteria</taxon>
        <taxon>Pseudomonadati</taxon>
        <taxon>Pseudomonadota</taxon>
        <taxon>Betaproteobacteria</taxon>
        <taxon>Neisseriales</taxon>
        <taxon>Chitinibacteraceae</taxon>
        <taxon>Deefgea</taxon>
    </lineage>
</organism>
<feature type="domain" description="EamA" evidence="7">
    <location>
        <begin position="162"/>
        <end position="297"/>
    </location>
</feature>
<dbReference type="EMBL" id="CP054143">
    <property type="protein sequence ID" value="QKJ66170.1"/>
    <property type="molecule type" value="Genomic_DNA"/>
</dbReference>
<dbReference type="GO" id="GO:0005886">
    <property type="term" value="C:plasma membrane"/>
    <property type="evidence" value="ECO:0007669"/>
    <property type="project" value="UniProtKB-SubCell"/>
</dbReference>
<accession>A0A6M8SRR7</accession>
<proteinExistence type="predicted"/>
<dbReference type="Gene3D" id="1.10.3730.20">
    <property type="match status" value="1"/>
</dbReference>
<name>A0A6M8SRR7_9NEIS</name>
<feature type="transmembrane region" description="Helical" evidence="6">
    <location>
        <begin position="224"/>
        <end position="243"/>
    </location>
</feature>
<feature type="transmembrane region" description="Helical" evidence="6">
    <location>
        <begin position="280"/>
        <end position="297"/>
    </location>
</feature>
<protein>
    <submittedName>
        <fullName evidence="8">DMT family transporter</fullName>
    </submittedName>
</protein>